<dbReference type="InterPro" id="IPR007483">
    <property type="entry name" value="Hamartin"/>
</dbReference>
<dbReference type="GO" id="GO:0051726">
    <property type="term" value="P:regulation of cell cycle"/>
    <property type="evidence" value="ECO:0007669"/>
    <property type="project" value="TreeGrafter"/>
</dbReference>
<dbReference type="GO" id="GO:0008285">
    <property type="term" value="P:negative regulation of cell population proliferation"/>
    <property type="evidence" value="ECO:0007669"/>
    <property type="project" value="TreeGrafter"/>
</dbReference>
<protein>
    <submittedName>
        <fullName evidence="1">Hamartin</fullName>
    </submittedName>
</protein>
<evidence type="ECO:0000313" key="2">
    <source>
        <dbReference type="Proteomes" id="UP000770661"/>
    </source>
</evidence>
<dbReference type="Proteomes" id="UP000770661">
    <property type="component" value="Unassembled WGS sequence"/>
</dbReference>
<reference evidence="1" key="1">
    <citation type="submission" date="2020-07" db="EMBL/GenBank/DDBJ databases">
        <title>The High-quality genome of the commercially important snow crab, Chionoecetes opilio.</title>
        <authorList>
            <person name="Jeong J.-H."/>
            <person name="Ryu S."/>
        </authorList>
    </citation>
    <scope>NUCLEOTIDE SEQUENCE</scope>
    <source>
        <strain evidence="1">MADBK_172401_WGS</strain>
        <tissue evidence="1">Digestive gland</tissue>
    </source>
</reference>
<name>A0A8J4XS46_CHIOP</name>
<gene>
    <name evidence="1" type="primary">TSC1</name>
    <name evidence="1" type="ORF">GWK47_019486</name>
</gene>
<evidence type="ECO:0000313" key="1">
    <source>
        <dbReference type="EMBL" id="KAG0711939.1"/>
    </source>
</evidence>
<comment type="caution">
    <text evidence="1">The sequence shown here is derived from an EMBL/GenBank/DDBJ whole genome shotgun (WGS) entry which is preliminary data.</text>
</comment>
<dbReference type="PANTHER" id="PTHR15154:SF2">
    <property type="entry name" value="HAMARTIN"/>
    <property type="match status" value="1"/>
</dbReference>
<dbReference type="EMBL" id="JACEEZ010022848">
    <property type="protein sequence ID" value="KAG0711939.1"/>
    <property type="molecule type" value="Genomic_DNA"/>
</dbReference>
<dbReference type="OrthoDB" id="6022054at2759"/>
<accession>A0A8J4XS46</accession>
<dbReference type="PANTHER" id="PTHR15154">
    <property type="entry name" value="HAMARTIN"/>
    <property type="match status" value="1"/>
</dbReference>
<dbReference type="GO" id="GO:0032007">
    <property type="term" value="P:negative regulation of TOR signaling"/>
    <property type="evidence" value="ECO:0007669"/>
    <property type="project" value="TreeGrafter"/>
</dbReference>
<dbReference type="Pfam" id="PF04388">
    <property type="entry name" value="Hamartin"/>
    <property type="match status" value="1"/>
</dbReference>
<proteinExistence type="predicted"/>
<dbReference type="GO" id="GO:0033596">
    <property type="term" value="C:TSC1-TSC2 complex"/>
    <property type="evidence" value="ECO:0007669"/>
    <property type="project" value="TreeGrafter"/>
</dbReference>
<sequence length="146" mass="16577">MLPGLEVDGCDMVVEALLLGLGKRPGCGDLLGLLESPQEEVAHEVRLLLKETFSTVRESWLITGSWSTSIGRLLDILLGVSEPHDRHLLDKLMEGLKGPDRFRHTCISLYGVRRQPPPTWLHKFINHTAMRELLRVLIGDEDVRYW</sequence>
<organism evidence="1 2">
    <name type="scientific">Chionoecetes opilio</name>
    <name type="common">Atlantic snow crab</name>
    <name type="synonym">Cancer opilio</name>
    <dbReference type="NCBI Taxonomy" id="41210"/>
    <lineage>
        <taxon>Eukaryota</taxon>
        <taxon>Metazoa</taxon>
        <taxon>Ecdysozoa</taxon>
        <taxon>Arthropoda</taxon>
        <taxon>Crustacea</taxon>
        <taxon>Multicrustacea</taxon>
        <taxon>Malacostraca</taxon>
        <taxon>Eumalacostraca</taxon>
        <taxon>Eucarida</taxon>
        <taxon>Decapoda</taxon>
        <taxon>Pleocyemata</taxon>
        <taxon>Brachyura</taxon>
        <taxon>Eubrachyura</taxon>
        <taxon>Majoidea</taxon>
        <taxon>Majidae</taxon>
        <taxon>Chionoecetes</taxon>
    </lineage>
</organism>
<keyword evidence="2" id="KW-1185">Reference proteome</keyword>
<dbReference type="AlphaFoldDB" id="A0A8J4XS46"/>